<dbReference type="RefSeq" id="WP_188901811.1">
    <property type="nucleotide sequence ID" value="NZ_BMKS01000010.1"/>
</dbReference>
<dbReference type="Proteomes" id="UP000597507">
    <property type="component" value="Unassembled WGS sequence"/>
</dbReference>
<evidence type="ECO:0000313" key="1">
    <source>
        <dbReference type="EMBL" id="GGG41151.1"/>
    </source>
</evidence>
<protein>
    <recommendedName>
        <fullName evidence="3">Glycosyltransferase</fullName>
    </recommendedName>
</protein>
<evidence type="ECO:0000313" key="2">
    <source>
        <dbReference type="Proteomes" id="UP000597507"/>
    </source>
</evidence>
<comment type="caution">
    <text evidence="1">The sequence shown here is derived from an EMBL/GenBank/DDBJ whole genome shotgun (WGS) entry which is preliminary data.</text>
</comment>
<name>A0A8J2ZDE6_9PROT</name>
<sequence>MRPIDAPLVFVTVELPRPGEAGHLAGNHAILSYLVARGHEVVLMLARPQMPWPLQRFGRALDPDHVRVEGPGLVGGRGWVATVAPRHAARILARRAIGILPGPARERVRRRARAGDYGVVDAVLGRFIDQRSVDWAAARIAALRPRAVLIDTIFRAPLLRAAALARIPSILIAHDVFHQRHQSLSARGLRLYPPSLTRDEELDLLRLADVVVTAQPEEAALLSGLLPTRRVLSAPMPVRPRPRPAGVAREPGLLAFVGSDSVHNVDGMRWFLAEVWPRIRAALPAARLEVCGTVGRALGAKVPEGVTLRGVVPDLGAVLHRSAAAVAPVLAGSGLKIKVLDCVSHGLPVVTTSVGAEGFVREPCRPLTVADGAEDFACAAVRLAGDAAGLAERERRALDYCRHYAPERVFAGLAEILDAL</sequence>
<reference evidence="1 2" key="1">
    <citation type="journal article" date="2014" name="Int. J. Syst. Evol. Microbiol.">
        <title>Complete genome sequence of Corynebacterium casei LMG S-19264T (=DSM 44701T), isolated from a smear-ripened cheese.</title>
        <authorList>
            <consortium name="US DOE Joint Genome Institute (JGI-PGF)"/>
            <person name="Walter F."/>
            <person name="Albersmeier A."/>
            <person name="Kalinowski J."/>
            <person name="Ruckert C."/>
        </authorList>
    </citation>
    <scope>NUCLEOTIDE SEQUENCE [LARGE SCALE GENOMIC DNA]</scope>
    <source>
        <strain evidence="1 2">CGMCC 1.16330</strain>
    </source>
</reference>
<gene>
    <name evidence="1" type="ORF">GCM10010964_30940</name>
</gene>
<dbReference type="EMBL" id="BMKS01000010">
    <property type="protein sequence ID" value="GGG41151.1"/>
    <property type="molecule type" value="Genomic_DNA"/>
</dbReference>
<dbReference type="AlphaFoldDB" id="A0A8J2ZDE6"/>
<dbReference type="Gene3D" id="3.40.50.2000">
    <property type="entry name" value="Glycogen Phosphorylase B"/>
    <property type="match status" value="1"/>
</dbReference>
<dbReference type="Pfam" id="PF13692">
    <property type="entry name" value="Glyco_trans_1_4"/>
    <property type="match status" value="1"/>
</dbReference>
<organism evidence="1 2">
    <name type="scientific">Caldovatus sediminis</name>
    <dbReference type="NCBI Taxonomy" id="2041189"/>
    <lineage>
        <taxon>Bacteria</taxon>
        <taxon>Pseudomonadati</taxon>
        <taxon>Pseudomonadota</taxon>
        <taxon>Alphaproteobacteria</taxon>
        <taxon>Acetobacterales</taxon>
        <taxon>Roseomonadaceae</taxon>
        <taxon>Caldovatus</taxon>
    </lineage>
</organism>
<proteinExistence type="predicted"/>
<dbReference type="SUPFAM" id="SSF53756">
    <property type="entry name" value="UDP-Glycosyltransferase/glycogen phosphorylase"/>
    <property type="match status" value="1"/>
</dbReference>
<accession>A0A8J2ZDE6</accession>
<evidence type="ECO:0008006" key="3">
    <source>
        <dbReference type="Google" id="ProtNLM"/>
    </source>
</evidence>
<keyword evidence="2" id="KW-1185">Reference proteome</keyword>